<gene>
    <name evidence="2" type="ORF">FNV43_RR13134</name>
</gene>
<feature type="compositionally biased region" description="Basic residues" evidence="1">
    <location>
        <begin position="217"/>
        <end position="227"/>
    </location>
</feature>
<organism evidence="2 3">
    <name type="scientific">Rhamnella rubrinervis</name>
    <dbReference type="NCBI Taxonomy" id="2594499"/>
    <lineage>
        <taxon>Eukaryota</taxon>
        <taxon>Viridiplantae</taxon>
        <taxon>Streptophyta</taxon>
        <taxon>Embryophyta</taxon>
        <taxon>Tracheophyta</taxon>
        <taxon>Spermatophyta</taxon>
        <taxon>Magnoliopsida</taxon>
        <taxon>eudicotyledons</taxon>
        <taxon>Gunneridae</taxon>
        <taxon>Pentapetalae</taxon>
        <taxon>rosids</taxon>
        <taxon>fabids</taxon>
        <taxon>Rosales</taxon>
        <taxon>Rhamnaceae</taxon>
        <taxon>rhamnoid group</taxon>
        <taxon>Rhamneae</taxon>
        <taxon>Rhamnella</taxon>
    </lineage>
</organism>
<evidence type="ECO:0000313" key="2">
    <source>
        <dbReference type="EMBL" id="KAF3443452.1"/>
    </source>
</evidence>
<dbReference type="Proteomes" id="UP000796880">
    <property type="component" value="Unassembled WGS sequence"/>
</dbReference>
<sequence>MNITTPLKVISNLLLDRKHHMLEGYRCLIDEQSEALEVQGGEEVLARKSAMETNERAHTRHSKRLRMGLTCRYLAGLWGRVRGRRDSCFWRLTPPAVGLLPMAGFWEQRTVASHLKGEKSQILIGAEMLQKFDGMFAQSTSSLRQAAMNGLMNTRLTGENVRDHYLKMMSYFTQLEVMRTKLDQQAQLMHELESAERALVKRGSAHNVEGSSSKSKGGQKNKKKNKAKISVTKTIAMKRRQVECGRSGSNSIACREKDKED</sequence>
<feature type="region of interest" description="Disordered" evidence="1">
    <location>
        <begin position="202"/>
        <end position="261"/>
    </location>
</feature>
<protein>
    <submittedName>
        <fullName evidence="2">Uncharacterized protein</fullName>
    </submittedName>
</protein>
<dbReference type="AlphaFoldDB" id="A0A8K0MER8"/>
<dbReference type="OrthoDB" id="1194413at2759"/>
<keyword evidence="3" id="KW-1185">Reference proteome</keyword>
<accession>A0A8K0MER8</accession>
<name>A0A8K0MER8_9ROSA</name>
<proteinExistence type="predicted"/>
<evidence type="ECO:0000313" key="3">
    <source>
        <dbReference type="Proteomes" id="UP000796880"/>
    </source>
</evidence>
<reference evidence="2" key="1">
    <citation type="submission" date="2020-03" db="EMBL/GenBank/DDBJ databases">
        <title>A high-quality chromosome-level genome assembly of a woody plant with both climbing and erect habits, Rhamnella rubrinervis.</title>
        <authorList>
            <person name="Lu Z."/>
            <person name="Yang Y."/>
            <person name="Zhu X."/>
            <person name="Sun Y."/>
        </authorList>
    </citation>
    <scope>NUCLEOTIDE SEQUENCE</scope>
    <source>
        <strain evidence="2">BYM</strain>
        <tissue evidence="2">Leaf</tissue>
    </source>
</reference>
<comment type="caution">
    <text evidence="2">The sequence shown here is derived from an EMBL/GenBank/DDBJ whole genome shotgun (WGS) entry which is preliminary data.</text>
</comment>
<dbReference type="EMBL" id="VOIH02000006">
    <property type="protein sequence ID" value="KAF3443452.1"/>
    <property type="molecule type" value="Genomic_DNA"/>
</dbReference>
<evidence type="ECO:0000256" key="1">
    <source>
        <dbReference type="SAM" id="MobiDB-lite"/>
    </source>
</evidence>